<reference evidence="1" key="2">
    <citation type="journal article" date="2022" name="Microbiol. Resour. Announc.">
        <title>Metagenome Sequencing to Explore Phylogenomics of Terrestrial Cyanobacteria.</title>
        <authorList>
            <person name="Ward R.D."/>
            <person name="Stajich J.E."/>
            <person name="Johansen J.R."/>
            <person name="Huntemann M."/>
            <person name="Clum A."/>
            <person name="Foster B."/>
            <person name="Foster B."/>
            <person name="Roux S."/>
            <person name="Palaniappan K."/>
            <person name="Varghese N."/>
            <person name="Mukherjee S."/>
            <person name="Reddy T.B.K."/>
            <person name="Daum C."/>
            <person name="Copeland A."/>
            <person name="Chen I.A."/>
            <person name="Ivanova N.N."/>
            <person name="Kyrpides N.C."/>
            <person name="Shapiro N."/>
            <person name="Eloe-Fadrosh E.A."/>
            <person name="Pietrasiak N."/>
        </authorList>
    </citation>
    <scope>NUCLEOTIDE SEQUENCE</scope>
    <source>
        <strain evidence="1">GSE-NOS-MK-12-04C</strain>
    </source>
</reference>
<organism evidence="1 2">
    <name type="scientific">Cyanomargarita calcarea GSE-NOS-MK-12-04C</name>
    <dbReference type="NCBI Taxonomy" id="2839659"/>
    <lineage>
        <taxon>Bacteria</taxon>
        <taxon>Bacillati</taxon>
        <taxon>Cyanobacteriota</taxon>
        <taxon>Cyanophyceae</taxon>
        <taxon>Nostocales</taxon>
        <taxon>Cyanomargaritaceae</taxon>
        <taxon>Cyanomargarita</taxon>
    </lineage>
</organism>
<protein>
    <submittedName>
        <fullName evidence="1">Uncharacterized protein</fullName>
    </submittedName>
</protein>
<evidence type="ECO:0000313" key="1">
    <source>
        <dbReference type="EMBL" id="MBW4667356.1"/>
    </source>
</evidence>
<name>A0A951QK26_9CYAN</name>
<evidence type="ECO:0000313" key="2">
    <source>
        <dbReference type="Proteomes" id="UP000729701"/>
    </source>
</evidence>
<sequence length="117" mass="13294">MTKSQPPLPQPQLQPTGITFEQYVEFTLEKLELRKGYISDGGQNLLGFHLAVLTNMGLLSAIRHTNLSLWVQALDNYMREKLSNINAEPEVALSMLNRFNRAMDDLAAVVEYLDEKE</sequence>
<comment type="caution">
    <text evidence="1">The sequence shown here is derived from an EMBL/GenBank/DDBJ whole genome shotgun (WGS) entry which is preliminary data.</text>
</comment>
<gene>
    <name evidence="1" type="ORF">KME60_07955</name>
</gene>
<reference evidence="1" key="1">
    <citation type="submission" date="2021-05" db="EMBL/GenBank/DDBJ databases">
        <authorList>
            <person name="Pietrasiak N."/>
            <person name="Ward R."/>
            <person name="Stajich J.E."/>
            <person name="Kurbessoian T."/>
        </authorList>
    </citation>
    <scope>NUCLEOTIDE SEQUENCE</scope>
    <source>
        <strain evidence="1">GSE-NOS-MK-12-04C</strain>
    </source>
</reference>
<dbReference type="Proteomes" id="UP000729701">
    <property type="component" value="Unassembled WGS sequence"/>
</dbReference>
<dbReference type="AlphaFoldDB" id="A0A951QK26"/>
<accession>A0A951QK26</accession>
<dbReference type="EMBL" id="JAHHGZ010000006">
    <property type="protein sequence ID" value="MBW4667356.1"/>
    <property type="molecule type" value="Genomic_DNA"/>
</dbReference>
<proteinExistence type="predicted"/>